<dbReference type="GO" id="GO:0005634">
    <property type="term" value="C:nucleus"/>
    <property type="evidence" value="ECO:0007669"/>
    <property type="project" value="TreeGrafter"/>
</dbReference>
<keyword evidence="1 2" id="KW-0694">RNA-binding</keyword>
<protein>
    <recommendedName>
        <fullName evidence="4">RRM domain-containing protein</fullName>
    </recommendedName>
</protein>
<feature type="compositionally biased region" description="Polar residues" evidence="3">
    <location>
        <begin position="23"/>
        <end position="42"/>
    </location>
</feature>
<dbReference type="InterPro" id="IPR000504">
    <property type="entry name" value="RRM_dom"/>
</dbReference>
<reference evidence="6" key="1">
    <citation type="submission" date="2018-06" db="EMBL/GenBank/DDBJ databases">
        <authorList>
            <person name="Guldener U."/>
        </authorList>
    </citation>
    <scope>NUCLEOTIDE SEQUENCE [LARGE SCALE GENOMIC DNA]</scope>
    <source>
        <strain evidence="6">UTAD17</strain>
    </source>
</reference>
<organism evidence="5 6">
    <name type="scientific">Saccharomycodes ludwigii</name>
    <dbReference type="NCBI Taxonomy" id="36035"/>
    <lineage>
        <taxon>Eukaryota</taxon>
        <taxon>Fungi</taxon>
        <taxon>Dikarya</taxon>
        <taxon>Ascomycota</taxon>
        <taxon>Saccharomycotina</taxon>
        <taxon>Saccharomycetes</taxon>
        <taxon>Saccharomycodales</taxon>
        <taxon>Saccharomycodaceae</taxon>
        <taxon>Saccharomycodes</taxon>
    </lineage>
</organism>
<dbReference type="InterPro" id="IPR050374">
    <property type="entry name" value="RRT5_SRSF_SR"/>
</dbReference>
<dbReference type="Pfam" id="PF00076">
    <property type="entry name" value="RRM_1"/>
    <property type="match status" value="3"/>
</dbReference>
<feature type="domain" description="RRM" evidence="4">
    <location>
        <begin position="206"/>
        <end position="284"/>
    </location>
</feature>
<feature type="region of interest" description="Disordered" evidence="3">
    <location>
        <begin position="166"/>
        <end position="185"/>
    </location>
</feature>
<proteinExistence type="predicted"/>
<dbReference type="InterPro" id="IPR012677">
    <property type="entry name" value="Nucleotide-bd_a/b_plait_sf"/>
</dbReference>
<dbReference type="CDD" id="cd21601">
    <property type="entry name" value="RRM1_PES4_MIP6"/>
    <property type="match status" value="1"/>
</dbReference>
<dbReference type="Proteomes" id="UP000262825">
    <property type="component" value="Unassembled WGS sequence"/>
</dbReference>
<gene>
    <name evidence="5" type="ORF">SCODWIG_02798</name>
</gene>
<dbReference type="PANTHER" id="PTHR23003">
    <property type="entry name" value="RNA RECOGNITION MOTIF RRM DOMAIN CONTAINING PROTEIN"/>
    <property type="match status" value="1"/>
</dbReference>
<evidence type="ECO:0000313" key="5">
    <source>
        <dbReference type="EMBL" id="SSD61037.1"/>
    </source>
</evidence>
<name>A0A376B8Q8_9ASCO</name>
<accession>A0A376B8Q8</accession>
<dbReference type="GO" id="GO:0003729">
    <property type="term" value="F:mRNA binding"/>
    <property type="evidence" value="ECO:0007669"/>
    <property type="project" value="TreeGrafter"/>
</dbReference>
<evidence type="ECO:0000313" key="6">
    <source>
        <dbReference type="Proteomes" id="UP000262825"/>
    </source>
</evidence>
<dbReference type="AlphaFoldDB" id="A0A376B8Q8"/>
<dbReference type="Gene3D" id="3.30.70.330">
    <property type="match status" value="4"/>
</dbReference>
<dbReference type="SUPFAM" id="SSF54928">
    <property type="entry name" value="RNA-binding domain, RBD"/>
    <property type="match status" value="2"/>
</dbReference>
<dbReference type="CDD" id="cd21603">
    <property type="entry name" value="RRM3_PES4_MIP6"/>
    <property type="match status" value="1"/>
</dbReference>
<dbReference type="VEuPathDB" id="FungiDB:SCODWIG_02798"/>
<keyword evidence="6" id="KW-1185">Reference proteome</keyword>
<dbReference type="SMART" id="SM00360">
    <property type="entry name" value="RRM"/>
    <property type="match status" value="4"/>
</dbReference>
<dbReference type="GO" id="GO:0005737">
    <property type="term" value="C:cytoplasm"/>
    <property type="evidence" value="ECO:0007669"/>
    <property type="project" value="TreeGrafter"/>
</dbReference>
<dbReference type="InterPro" id="IPR035979">
    <property type="entry name" value="RBD_domain_sf"/>
</dbReference>
<dbReference type="PROSITE" id="PS50102">
    <property type="entry name" value="RRM"/>
    <property type="match status" value="3"/>
</dbReference>
<dbReference type="EMBL" id="UFAJ01000546">
    <property type="protein sequence ID" value="SSD61037.1"/>
    <property type="molecule type" value="Genomic_DNA"/>
</dbReference>
<evidence type="ECO:0000256" key="3">
    <source>
        <dbReference type="SAM" id="MobiDB-lite"/>
    </source>
</evidence>
<evidence type="ECO:0000259" key="4">
    <source>
        <dbReference type="PROSITE" id="PS50102"/>
    </source>
</evidence>
<feature type="domain" description="RRM" evidence="4">
    <location>
        <begin position="419"/>
        <end position="495"/>
    </location>
</feature>
<evidence type="ECO:0000256" key="2">
    <source>
        <dbReference type="PROSITE-ProRule" id="PRU00176"/>
    </source>
</evidence>
<sequence length="810" mass="92602">MISSLEENAGIVPNLALEHKAENTTTVKTNENFGSESGNNKTIDTKSENATSTTTTSINKDETVAAKLKKLVQKNEFILNNIPINLANSNSANTEVLTLKTHTQLENTKKIKDLSHEHPKQIPTTSTVYSAASSSTEFPFTEINNENTVINQNIQKSDEGIDVLKPKKKEQATQQQQADQSSVNDIKANTQETAFNSTAQAPKNIVALYIGDLDPRVTEKMLTETFSKYKSLTSAKLCVDSITKKSLGYGYINFSNENDAELAMDEFNYLPLCGKEVRIMPSLRNSFYRKNIGTNVFFSNLPLENQNLTSRIFYDTFKKYGSILSCKLDRRKNIGFVYYTDHESAKNLIADYNNKLFFGTNIKCGIHFDKEVRTSPEFETRKSNLDIETITKETLISENDKELEDNCNEEDGIKVPHPNAIFVKNLPLHVKKEDILDFFSEAGPVKSIYSCKVYKFSSSWAFITYKRGSDTKNAIKLLNNRMFKNKKVQVQKAEKINKKEMKENTEVDNYEPSNFKPNTYKTVIYLTNLSSTCNNDFLTFLCNQERIRIKNVAIRWYNKESCTYSGHISFNTKNDAIRFFSFMNKKLIGDSVVKVSWQPEKKTESLVEQIPDLVTSQSSVSSTCSSPLSLLSGPMSYKRIANDTTALTTPLADISETVAKYNNKTERKHSYYHNYKKFPNTSKNTGNINKNNDIVNNKDMCYHRNDDSNFRLAHTFYQLPKEANTLARKEILKILETEIKKGIDFLKYPAATQKQNLRCITEYIFEIYWRGNIEKLTAFILLLNNEPRNEIILYRQIEESINFLGFSYMT</sequence>
<feature type="domain" description="RRM" evidence="4">
    <location>
        <begin position="294"/>
        <end position="363"/>
    </location>
</feature>
<feature type="region of interest" description="Disordered" evidence="3">
    <location>
        <begin position="22"/>
        <end position="55"/>
    </location>
</feature>
<evidence type="ECO:0000256" key="1">
    <source>
        <dbReference type="ARBA" id="ARBA00022884"/>
    </source>
</evidence>